<gene>
    <name evidence="1" type="ORF">SAMN06265222_109206</name>
</gene>
<evidence type="ECO:0000313" key="1">
    <source>
        <dbReference type="EMBL" id="SMP66181.1"/>
    </source>
</evidence>
<proteinExistence type="predicted"/>
<keyword evidence="2" id="KW-1185">Reference proteome</keyword>
<protein>
    <submittedName>
        <fullName evidence="1">Uncharacterized protein</fullName>
    </submittedName>
</protein>
<organism evidence="1 2">
    <name type="scientific">Neorhodopirellula lusitana</name>
    <dbReference type="NCBI Taxonomy" id="445327"/>
    <lineage>
        <taxon>Bacteria</taxon>
        <taxon>Pseudomonadati</taxon>
        <taxon>Planctomycetota</taxon>
        <taxon>Planctomycetia</taxon>
        <taxon>Pirellulales</taxon>
        <taxon>Pirellulaceae</taxon>
        <taxon>Neorhodopirellula</taxon>
    </lineage>
</organism>
<dbReference type="EMBL" id="FXUG01000009">
    <property type="protein sequence ID" value="SMP66181.1"/>
    <property type="molecule type" value="Genomic_DNA"/>
</dbReference>
<accession>A0ABY1QB51</accession>
<comment type="caution">
    <text evidence="1">The sequence shown here is derived from an EMBL/GenBank/DDBJ whole genome shotgun (WGS) entry which is preliminary data.</text>
</comment>
<dbReference type="Proteomes" id="UP001158067">
    <property type="component" value="Unassembled WGS sequence"/>
</dbReference>
<reference evidence="1 2" key="1">
    <citation type="submission" date="2017-05" db="EMBL/GenBank/DDBJ databases">
        <authorList>
            <person name="Varghese N."/>
            <person name="Submissions S."/>
        </authorList>
    </citation>
    <scope>NUCLEOTIDE SEQUENCE [LARGE SCALE GENOMIC DNA]</scope>
    <source>
        <strain evidence="1 2">DSM 25457</strain>
    </source>
</reference>
<sequence length="207" mass="22549">MPSNGEPLSQLLTAQGPVHSIWIDLKNPSYGVFGISQLKCLPYLYHPARIFAASPTTHPLFGIPALGNTRKITAAFAIRSVGLGGLPCSFRHSIETMAPVFPDRNCPAEKDSFRRGSADRHPGNEIHDEARLTVSGFRNCLEQSASESLAPFSTGRLLCTRTSLSPRENHARAIPVIRRPFAYAERTNAYPPSGALQLPKSHLLAPP</sequence>
<evidence type="ECO:0000313" key="2">
    <source>
        <dbReference type="Proteomes" id="UP001158067"/>
    </source>
</evidence>
<name>A0ABY1QB51_9BACT</name>